<name>A0A0A9ATJ0_ARUDO</name>
<dbReference type="EMBL" id="GBRH01244732">
    <property type="protein sequence ID" value="JAD53163.1"/>
    <property type="molecule type" value="Transcribed_RNA"/>
</dbReference>
<keyword evidence="1" id="KW-0472">Membrane</keyword>
<evidence type="ECO:0000313" key="2">
    <source>
        <dbReference type="EMBL" id="JAD53163.1"/>
    </source>
</evidence>
<keyword evidence="1" id="KW-1133">Transmembrane helix</keyword>
<accession>A0A0A9ATJ0</accession>
<feature type="transmembrane region" description="Helical" evidence="1">
    <location>
        <begin position="6"/>
        <end position="24"/>
    </location>
</feature>
<organism evidence="2">
    <name type="scientific">Arundo donax</name>
    <name type="common">Giant reed</name>
    <name type="synonym">Donax arundinaceus</name>
    <dbReference type="NCBI Taxonomy" id="35708"/>
    <lineage>
        <taxon>Eukaryota</taxon>
        <taxon>Viridiplantae</taxon>
        <taxon>Streptophyta</taxon>
        <taxon>Embryophyta</taxon>
        <taxon>Tracheophyta</taxon>
        <taxon>Spermatophyta</taxon>
        <taxon>Magnoliopsida</taxon>
        <taxon>Liliopsida</taxon>
        <taxon>Poales</taxon>
        <taxon>Poaceae</taxon>
        <taxon>PACMAD clade</taxon>
        <taxon>Arundinoideae</taxon>
        <taxon>Arundineae</taxon>
        <taxon>Arundo</taxon>
    </lineage>
</organism>
<reference evidence="2" key="1">
    <citation type="submission" date="2014-09" db="EMBL/GenBank/DDBJ databases">
        <authorList>
            <person name="Magalhaes I.L.F."/>
            <person name="Oliveira U."/>
            <person name="Santos F.R."/>
            <person name="Vidigal T.H.D.A."/>
            <person name="Brescovit A.D."/>
            <person name="Santos A.J."/>
        </authorList>
    </citation>
    <scope>NUCLEOTIDE SEQUENCE</scope>
    <source>
        <tissue evidence="2">Shoot tissue taken approximately 20 cm above the soil surface</tissue>
    </source>
</reference>
<protein>
    <submittedName>
        <fullName evidence="2">Cystathionine gamma-synthase</fullName>
    </submittedName>
</protein>
<proteinExistence type="predicted"/>
<keyword evidence="1" id="KW-0812">Transmembrane</keyword>
<sequence>MDLTIILEVVILLVMFSKASWLSLRRRIKRSASQVGWQH</sequence>
<dbReference type="AlphaFoldDB" id="A0A0A9ATJ0"/>
<reference evidence="2" key="2">
    <citation type="journal article" date="2015" name="Data Brief">
        <title>Shoot transcriptome of the giant reed, Arundo donax.</title>
        <authorList>
            <person name="Barrero R.A."/>
            <person name="Guerrero F.D."/>
            <person name="Moolhuijzen P."/>
            <person name="Goolsby J.A."/>
            <person name="Tidwell J."/>
            <person name="Bellgard S.E."/>
            <person name="Bellgard M.I."/>
        </authorList>
    </citation>
    <scope>NUCLEOTIDE SEQUENCE</scope>
    <source>
        <tissue evidence="2">Shoot tissue taken approximately 20 cm above the soil surface</tissue>
    </source>
</reference>
<evidence type="ECO:0000256" key="1">
    <source>
        <dbReference type="SAM" id="Phobius"/>
    </source>
</evidence>